<gene>
    <name evidence="3" type="ORF">AXH35_00110</name>
</gene>
<feature type="compositionally biased region" description="Polar residues" evidence="1">
    <location>
        <begin position="490"/>
        <end position="506"/>
    </location>
</feature>
<feature type="transmembrane region" description="Helical" evidence="2">
    <location>
        <begin position="173"/>
        <end position="194"/>
    </location>
</feature>
<feature type="transmembrane region" description="Helical" evidence="2">
    <location>
        <begin position="387"/>
        <end position="408"/>
    </location>
</feature>
<dbReference type="EMBL" id="CP014352">
    <property type="protein sequence ID" value="AMS04120.1"/>
    <property type="molecule type" value="Genomic_DNA"/>
</dbReference>
<keyword evidence="2" id="KW-0812">Transmembrane</keyword>
<keyword evidence="2" id="KW-0472">Membrane</keyword>
<organism evidence="3 4">
    <name type="scientific">Acidipropionibacterium acidipropionici</name>
    <dbReference type="NCBI Taxonomy" id="1748"/>
    <lineage>
        <taxon>Bacteria</taxon>
        <taxon>Bacillati</taxon>
        <taxon>Actinomycetota</taxon>
        <taxon>Actinomycetes</taxon>
        <taxon>Propionibacteriales</taxon>
        <taxon>Propionibacteriaceae</taxon>
        <taxon>Acidipropionibacterium</taxon>
    </lineage>
</organism>
<dbReference type="Proteomes" id="UP000075221">
    <property type="component" value="Chromosome"/>
</dbReference>
<evidence type="ECO:0000313" key="3">
    <source>
        <dbReference type="EMBL" id="AMS04120.1"/>
    </source>
</evidence>
<dbReference type="RefSeq" id="WP_062818713.1">
    <property type="nucleotide sequence ID" value="NZ_CP014352.1"/>
</dbReference>
<accession>A0AAC9AML2</accession>
<name>A0AAC9AML2_9ACTN</name>
<evidence type="ECO:0000313" key="4">
    <source>
        <dbReference type="Proteomes" id="UP000075221"/>
    </source>
</evidence>
<keyword evidence="2" id="KW-1133">Transmembrane helix</keyword>
<feature type="transmembrane region" description="Helical" evidence="2">
    <location>
        <begin position="414"/>
        <end position="437"/>
    </location>
</feature>
<reference evidence="3 4" key="1">
    <citation type="submission" date="2016-02" db="EMBL/GenBank/DDBJ databases">
        <title>Complete Genome Sequence of Propionibacterium acidipropionici ATCC 55737.</title>
        <authorList>
            <person name="Luna Flores C.H."/>
            <person name="Nielsen L.K."/>
            <person name="Marcellin E."/>
        </authorList>
    </citation>
    <scope>NUCLEOTIDE SEQUENCE [LARGE SCALE GENOMIC DNA]</scope>
    <source>
        <strain evidence="3 4">ATCC 55737</strain>
    </source>
</reference>
<proteinExistence type="predicted"/>
<sequence>MRRFLSNLSRRIRRPGTGERRFRVIAATTVLVGVLITSPAWADPGLSWMGSAFDIKDSAGIKLSQYELSMDDGGKIHPIRGVWFSVIQFAWSTHTSIVGILGALLDWTVSLTWVPWIAGPLGDIQKLIRNQLLAPMGATAWGGRILVLLLLVAASIAGIKIMRGRTSGWWDLIRGATAAALAVGFFAAPVTGIVGDGTHLAEPLAAAQRIGTGLSTMITDGGKPQATVGGNKQVTVDSQGHPKFTTGQDTAVSSMLVESFVRPLHQQLNYGSVIDGTKCEATYNKALKAGPHGGDAEDQRKALKDCDKKYGDYTDTAATASWLVGFNYFEIGMGFMAILLLIFTGVIWYYMAKLMWSALASMIDILKAIPGHTEPLLRDIASICAALAFYVSGLAVLSIILKIIAMIFSSGGQLAVKFLIVDVVVIIGAIFFIVHLVRTHRGEQKLRDRFKSWLHAPDRAASVAGTAARRLGSTAGRNLKRAAVRRMTGNRTTMGQSLGRDQTGTDSAFERPGVARRPGTDMARPQPRRGRRAALGALTVLTGGAGAAAGKATSLARAYRVMRAGGGITPGHHRATNIGMAVTARAHNYLDDRRQAAATIEDQARHGRKVRATTGSKRLDAAARTTGRMAAQLDTATLETRVKAARAGHKVAERTRTLTRPATARAQVARKAMSQASQTARQKTRKELADARAWSRTITDPLAALTAPPTRIGPQPPPQETPKPTHRPRTRNQHTKKPMATRSR</sequence>
<feature type="transmembrane region" description="Helical" evidence="2">
    <location>
        <begin position="331"/>
        <end position="352"/>
    </location>
</feature>
<protein>
    <submittedName>
        <fullName evidence="3">Uncharacterized protein</fullName>
    </submittedName>
</protein>
<dbReference type="AlphaFoldDB" id="A0AAC9AML2"/>
<evidence type="ECO:0000256" key="2">
    <source>
        <dbReference type="SAM" id="Phobius"/>
    </source>
</evidence>
<feature type="region of interest" description="Disordered" evidence="1">
    <location>
        <begin position="490"/>
        <end position="531"/>
    </location>
</feature>
<evidence type="ECO:0000256" key="1">
    <source>
        <dbReference type="SAM" id="MobiDB-lite"/>
    </source>
</evidence>
<feature type="compositionally biased region" description="Basic residues" evidence="1">
    <location>
        <begin position="724"/>
        <end position="744"/>
    </location>
</feature>
<feature type="transmembrane region" description="Helical" evidence="2">
    <location>
        <begin position="141"/>
        <end position="161"/>
    </location>
</feature>
<feature type="region of interest" description="Disordered" evidence="1">
    <location>
        <begin position="670"/>
        <end position="744"/>
    </location>
</feature>